<evidence type="ECO:0000313" key="2">
    <source>
        <dbReference type="EMBL" id="CAD7416440.1"/>
    </source>
</evidence>
<organism evidence="2">
    <name type="scientific">Timema poppense</name>
    <name type="common">Walking stick</name>
    <dbReference type="NCBI Taxonomy" id="170557"/>
    <lineage>
        <taxon>Eukaryota</taxon>
        <taxon>Metazoa</taxon>
        <taxon>Ecdysozoa</taxon>
        <taxon>Arthropoda</taxon>
        <taxon>Hexapoda</taxon>
        <taxon>Insecta</taxon>
        <taxon>Pterygota</taxon>
        <taxon>Neoptera</taxon>
        <taxon>Polyneoptera</taxon>
        <taxon>Phasmatodea</taxon>
        <taxon>Timematodea</taxon>
        <taxon>Timematoidea</taxon>
        <taxon>Timematidae</taxon>
        <taxon>Timema</taxon>
    </lineage>
</organism>
<proteinExistence type="predicted"/>
<keyword evidence="1" id="KW-0812">Transmembrane</keyword>
<evidence type="ECO:0000256" key="1">
    <source>
        <dbReference type="SAM" id="Phobius"/>
    </source>
</evidence>
<feature type="transmembrane region" description="Helical" evidence="1">
    <location>
        <begin position="7"/>
        <end position="31"/>
    </location>
</feature>
<keyword evidence="1" id="KW-0472">Membrane</keyword>
<dbReference type="EMBL" id="OD011100">
    <property type="protein sequence ID" value="CAD7416440.1"/>
    <property type="molecule type" value="Genomic_DNA"/>
</dbReference>
<feature type="transmembrane region" description="Helical" evidence="1">
    <location>
        <begin position="89"/>
        <end position="107"/>
    </location>
</feature>
<keyword evidence="1" id="KW-1133">Transmembrane helix</keyword>
<protein>
    <submittedName>
        <fullName evidence="2">Uncharacterized protein</fullName>
    </submittedName>
</protein>
<reference evidence="2" key="1">
    <citation type="submission" date="2020-11" db="EMBL/GenBank/DDBJ databases">
        <authorList>
            <person name="Tran Van P."/>
        </authorList>
    </citation>
    <scope>NUCLEOTIDE SEQUENCE</scope>
</reference>
<gene>
    <name evidence="2" type="ORF">TPSB3V08_LOCUS11041</name>
</gene>
<name>A0A7R9DMS5_TIMPO</name>
<dbReference type="AlphaFoldDB" id="A0A7R9DMS5"/>
<sequence length="112" mass="12751">MFRADAVWSLMSIAGSVLTVFLFFSIVWTLLGNPRWDTLWQCLTLRKRLFLRLSTEQEWARSSEYGAMCGKIGTVVYRMMVAVIGLQELIKVLCGVAVVHLLITMILKYMSG</sequence>
<accession>A0A7R9DMS5</accession>